<organism evidence="7 8">
    <name type="scientific">Mortierella hygrophila</name>
    <dbReference type="NCBI Taxonomy" id="979708"/>
    <lineage>
        <taxon>Eukaryota</taxon>
        <taxon>Fungi</taxon>
        <taxon>Fungi incertae sedis</taxon>
        <taxon>Mucoromycota</taxon>
        <taxon>Mortierellomycotina</taxon>
        <taxon>Mortierellomycetes</taxon>
        <taxon>Mortierellales</taxon>
        <taxon>Mortierellaceae</taxon>
        <taxon>Mortierella</taxon>
    </lineage>
</organism>
<dbReference type="GO" id="GO:0000922">
    <property type="term" value="C:spindle pole"/>
    <property type="evidence" value="ECO:0007669"/>
    <property type="project" value="TreeGrafter"/>
</dbReference>
<keyword evidence="2 3" id="KW-0067">ATP-binding</keyword>
<dbReference type="EMBL" id="JAAAXW010000076">
    <property type="protein sequence ID" value="KAF9545194.1"/>
    <property type="molecule type" value="Genomic_DNA"/>
</dbReference>
<dbReference type="PROSITE" id="PS50011">
    <property type="entry name" value="PROTEIN_KINASE_DOM"/>
    <property type="match status" value="1"/>
</dbReference>
<feature type="domain" description="Protein kinase" evidence="6">
    <location>
        <begin position="126"/>
        <end position="372"/>
    </location>
</feature>
<dbReference type="Proteomes" id="UP000723463">
    <property type="component" value="Unassembled WGS sequence"/>
</dbReference>
<dbReference type="InterPro" id="IPR011009">
    <property type="entry name" value="Kinase-like_dom_sf"/>
</dbReference>
<dbReference type="GO" id="GO:0005634">
    <property type="term" value="C:nucleus"/>
    <property type="evidence" value="ECO:0007669"/>
    <property type="project" value="TreeGrafter"/>
</dbReference>
<dbReference type="PANTHER" id="PTHR24345">
    <property type="entry name" value="SERINE/THREONINE-PROTEIN KINASE PLK"/>
    <property type="match status" value="1"/>
</dbReference>
<evidence type="ECO:0000256" key="2">
    <source>
        <dbReference type="ARBA" id="ARBA00022840"/>
    </source>
</evidence>
<keyword evidence="7" id="KW-0808">Transferase</keyword>
<dbReference type="PROSITE" id="PS00107">
    <property type="entry name" value="PROTEIN_KINASE_ATP"/>
    <property type="match status" value="1"/>
</dbReference>
<keyword evidence="4" id="KW-0723">Serine/threonine-protein kinase</keyword>
<evidence type="ECO:0000259" key="6">
    <source>
        <dbReference type="PROSITE" id="PS50011"/>
    </source>
</evidence>
<evidence type="ECO:0000313" key="7">
    <source>
        <dbReference type="EMBL" id="KAF9545194.1"/>
    </source>
</evidence>
<protein>
    <submittedName>
        <fullName evidence="7">Serine/threonine-protein kinase plk1</fullName>
    </submittedName>
</protein>
<dbReference type="GO" id="GO:0005524">
    <property type="term" value="F:ATP binding"/>
    <property type="evidence" value="ECO:0007669"/>
    <property type="project" value="UniProtKB-UniRule"/>
</dbReference>
<dbReference type="GO" id="GO:0005737">
    <property type="term" value="C:cytoplasm"/>
    <property type="evidence" value="ECO:0007669"/>
    <property type="project" value="TreeGrafter"/>
</dbReference>
<dbReference type="Gene3D" id="1.10.510.10">
    <property type="entry name" value="Transferase(Phosphotransferase) domain 1"/>
    <property type="match status" value="1"/>
</dbReference>
<evidence type="ECO:0000313" key="8">
    <source>
        <dbReference type="Proteomes" id="UP000723463"/>
    </source>
</evidence>
<dbReference type="PANTHER" id="PTHR24345:SF93">
    <property type="entry name" value="SERINE_THREONINE-PROTEIN KINASE PLK1"/>
    <property type="match status" value="1"/>
</dbReference>
<keyword evidence="1 3" id="KW-0547">Nucleotide-binding</keyword>
<dbReference type="InterPro" id="IPR008271">
    <property type="entry name" value="Ser/Thr_kinase_AS"/>
</dbReference>
<evidence type="ECO:0000256" key="3">
    <source>
        <dbReference type="PROSITE-ProRule" id="PRU10141"/>
    </source>
</evidence>
<dbReference type="Pfam" id="PF00069">
    <property type="entry name" value="Pkinase"/>
    <property type="match status" value="1"/>
</dbReference>
<feature type="binding site" evidence="3">
    <location>
        <position position="154"/>
    </location>
    <ligand>
        <name>ATP</name>
        <dbReference type="ChEBI" id="CHEBI:30616"/>
    </ligand>
</feature>
<accession>A0A9P6F9I2</accession>
<keyword evidence="7" id="KW-0418">Kinase</keyword>
<keyword evidence="8" id="KW-1185">Reference proteome</keyword>
<gene>
    <name evidence="7" type="primary">PLK1_4</name>
    <name evidence="7" type="ORF">EC957_011173</name>
</gene>
<evidence type="ECO:0000256" key="4">
    <source>
        <dbReference type="RuleBase" id="RU000304"/>
    </source>
</evidence>
<dbReference type="InterPro" id="IPR000719">
    <property type="entry name" value="Prot_kinase_dom"/>
</dbReference>
<dbReference type="SUPFAM" id="SSF56112">
    <property type="entry name" value="Protein kinase-like (PK-like)"/>
    <property type="match status" value="1"/>
</dbReference>
<reference evidence="7" key="1">
    <citation type="journal article" date="2020" name="Fungal Divers.">
        <title>Resolving the Mortierellaceae phylogeny through synthesis of multi-gene phylogenetics and phylogenomics.</title>
        <authorList>
            <person name="Vandepol N."/>
            <person name="Liber J."/>
            <person name="Desiro A."/>
            <person name="Na H."/>
            <person name="Kennedy M."/>
            <person name="Barry K."/>
            <person name="Grigoriev I.V."/>
            <person name="Miller A.N."/>
            <person name="O'Donnell K."/>
            <person name="Stajich J.E."/>
            <person name="Bonito G."/>
        </authorList>
    </citation>
    <scope>NUCLEOTIDE SEQUENCE</scope>
    <source>
        <strain evidence="7">NRRL 2591</strain>
    </source>
</reference>
<dbReference type="GO" id="GO:0007052">
    <property type="term" value="P:mitotic spindle organization"/>
    <property type="evidence" value="ECO:0007669"/>
    <property type="project" value="TreeGrafter"/>
</dbReference>
<dbReference type="PROSITE" id="PS00108">
    <property type="entry name" value="PROTEIN_KINASE_ST"/>
    <property type="match status" value="1"/>
</dbReference>
<evidence type="ECO:0000256" key="1">
    <source>
        <dbReference type="ARBA" id="ARBA00022741"/>
    </source>
</evidence>
<evidence type="ECO:0000256" key="5">
    <source>
        <dbReference type="SAM" id="MobiDB-lite"/>
    </source>
</evidence>
<dbReference type="InterPro" id="IPR017441">
    <property type="entry name" value="Protein_kinase_ATP_BS"/>
</dbReference>
<dbReference type="GO" id="GO:0000776">
    <property type="term" value="C:kinetochore"/>
    <property type="evidence" value="ECO:0007669"/>
    <property type="project" value="TreeGrafter"/>
</dbReference>
<dbReference type="GO" id="GO:0004674">
    <property type="term" value="F:protein serine/threonine kinase activity"/>
    <property type="evidence" value="ECO:0007669"/>
    <property type="project" value="UniProtKB-KW"/>
</dbReference>
<name>A0A9P6F9I2_9FUNG</name>
<comment type="caution">
    <text evidence="7">The sequence shown here is derived from an EMBL/GenBank/DDBJ whole genome shotgun (WGS) entry which is preliminary data.</text>
</comment>
<dbReference type="AlphaFoldDB" id="A0A9P6F9I2"/>
<feature type="region of interest" description="Disordered" evidence="5">
    <location>
        <begin position="63"/>
        <end position="118"/>
    </location>
</feature>
<dbReference type="SMART" id="SM00220">
    <property type="entry name" value="S_TKc"/>
    <property type="match status" value="1"/>
</dbReference>
<feature type="compositionally biased region" description="Basic and acidic residues" evidence="5">
    <location>
        <begin position="80"/>
        <end position="118"/>
    </location>
</feature>
<dbReference type="CDD" id="cd00180">
    <property type="entry name" value="PKc"/>
    <property type="match status" value="1"/>
</dbReference>
<feature type="compositionally biased region" description="Polar residues" evidence="5">
    <location>
        <begin position="63"/>
        <end position="72"/>
    </location>
</feature>
<comment type="similarity">
    <text evidence="4">Belongs to the protein kinase superfamily.</text>
</comment>
<proteinExistence type="inferred from homology"/>
<sequence>MPVNHHSGVSIAPITHSPYISIGDSSQGTGLPLQTIDSIQRSFEYSETSSQTARGSWSSLQLFSSERSNGSQARAAESQEMNREESREESPEGSRERNDTPEQETRTEPEKPRPFFDKHTGEEYAVAQDGLLGEGGFGSVYKVTNRKSECFALKWYWQGVRDKDIQHEVTMLEAAGKHTHLVKYFGTIEDPRGLCLLFELCLSRNLNTLLSNRRAITEEETRYFGTEIAIGLAHLHGQGLIHCDLKPENILFASGMRVRIGDLGLAERFDSKSKDGRRVGTDGFRAPEVVDLKPHTYALDVFSFGCMIYLMLQGEEAWLTEEKTKYPNKLEKLLGMKECKLKPNAKDLVMLMLEFDPKKRLQLKDLSRQKFFKVGYSPTVLNEGVFKSVPDFTTDGKRKAIPSESEQEVNTKVKLDPYCDLAILYRNTDSYEADL</sequence>